<accession>A0ACD1G0L3</accession>
<name>A0ACD1G0L3_9EURO</name>
<sequence>MSRWLQVQVLLLFFFFYPGGFNPPPTDYEKKNCKTITSECQIARQTDRQSMLEANFSSEDWDERGVFGATPFWICVQFPAGPATQGRLVRGMGQ</sequence>
<evidence type="ECO:0000313" key="2">
    <source>
        <dbReference type="Proteomes" id="UP000249057"/>
    </source>
</evidence>
<protein>
    <submittedName>
        <fullName evidence="1">Uncharacterized protein</fullName>
    </submittedName>
</protein>
<organism evidence="1 2">
    <name type="scientific">Aspergillus brunneoviolaceus CBS 621.78</name>
    <dbReference type="NCBI Taxonomy" id="1450534"/>
    <lineage>
        <taxon>Eukaryota</taxon>
        <taxon>Fungi</taxon>
        <taxon>Dikarya</taxon>
        <taxon>Ascomycota</taxon>
        <taxon>Pezizomycotina</taxon>
        <taxon>Eurotiomycetes</taxon>
        <taxon>Eurotiomycetidae</taxon>
        <taxon>Eurotiales</taxon>
        <taxon>Aspergillaceae</taxon>
        <taxon>Aspergillus</taxon>
        <taxon>Aspergillus subgen. Circumdati</taxon>
    </lineage>
</organism>
<reference evidence="1" key="1">
    <citation type="submission" date="2018-02" db="EMBL/GenBank/DDBJ databases">
        <title>The genomes of Aspergillus section Nigri reveals drivers in fungal speciation.</title>
        <authorList>
            <consortium name="DOE Joint Genome Institute"/>
            <person name="Vesth T.C."/>
            <person name="Nybo J."/>
            <person name="Theobald S."/>
            <person name="Brandl J."/>
            <person name="Frisvad J.C."/>
            <person name="Nielsen K.F."/>
            <person name="Lyhne E.K."/>
            <person name="Kogle M.E."/>
            <person name="Kuo A."/>
            <person name="Riley R."/>
            <person name="Clum A."/>
            <person name="Nolan M."/>
            <person name="Lipzen A."/>
            <person name="Salamov A."/>
            <person name="Henrissat B."/>
            <person name="Wiebenga A."/>
            <person name="De vries R.P."/>
            <person name="Grigoriev I.V."/>
            <person name="Mortensen U.H."/>
            <person name="Andersen M.R."/>
            <person name="Baker S.E."/>
        </authorList>
    </citation>
    <scope>NUCLEOTIDE SEQUENCE</scope>
    <source>
        <strain evidence="1">CBS 621.78</strain>
    </source>
</reference>
<evidence type="ECO:0000313" key="1">
    <source>
        <dbReference type="EMBL" id="RAH42708.1"/>
    </source>
</evidence>
<proteinExistence type="predicted"/>
<gene>
    <name evidence="1" type="ORF">BO95DRAFT_445814</name>
</gene>
<keyword evidence="2" id="KW-1185">Reference proteome</keyword>
<dbReference type="EMBL" id="KZ825371">
    <property type="protein sequence ID" value="RAH42708.1"/>
    <property type="molecule type" value="Genomic_DNA"/>
</dbReference>
<dbReference type="Proteomes" id="UP000249057">
    <property type="component" value="Unassembled WGS sequence"/>
</dbReference>